<dbReference type="GeneID" id="188871"/>
<dbReference type="CTD" id="188871"/>
<dbReference type="WormBase" id="T24H10.5">
    <property type="protein sequence ID" value="CE51757"/>
    <property type="gene ID" value="WBGene00012003"/>
</dbReference>
<sequence length="456" mass="51535">MAALSDTNVPHPKRPRTSTFGVKILVERDSFGGNPEIIKKSLEDICKEAGCFINIDDYPGDRNAKLTITGSLESIMKAVKHENMKCKQIGDYELRGFQSQQIFVFLVQSDSINKHIKTLIGEESGVETNNIIIGEQRVSVAVQSAEVLLKVGVNFENEASSEAFVKIIQVVALDVEENIVFFKKVQEERLTEKSSIQFLEEVNPNSVTRDIMVDVWQKYVKNSPRRDRLRLYSFALAHTPDSRILFDMVRAETNKPMRPGLLAAGLMMENMTGRVTIMKYIRDLSNVSDTRKYFGDAGAKFPSDMSILVQRILLEEKEKDTTAAKRIVGQFLTSNPTILEDKKLELLAIMEEEGSVSGPEQLITDLKTTKPMVENNCKFWADCIAKLTSQKAYRSVRTLSAELLPMCLGTQIFIEVSKCCSIAAKDSKTPNTEDHEIIELNYQHHMKREEDINHED</sequence>
<keyword evidence="2" id="KW-1185">Reference proteome</keyword>
<dbReference type="Proteomes" id="UP000001940">
    <property type="component" value="Chromosome II"/>
</dbReference>
<dbReference type="EMBL" id="BX284602">
    <property type="protein sequence ID" value="CAA90947.2"/>
    <property type="molecule type" value="Genomic_DNA"/>
</dbReference>
<gene>
    <name evidence="1" type="ORF">CELE_T24H10.5</name>
    <name evidence="1 3" type="ORF">T24H10.5</name>
</gene>
<evidence type="ECO:0000313" key="2">
    <source>
        <dbReference type="Proteomes" id="UP000001940"/>
    </source>
</evidence>
<dbReference type="CDD" id="cd00105">
    <property type="entry name" value="KH-I"/>
    <property type="match status" value="1"/>
</dbReference>
<reference evidence="1 2" key="1">
    <citation type="journal article" date="1998" name="Science">
        <title>Genome sequence of the nematode C. elegans: a platform for investigating biology.</title>
        <authorList>
            <consortium name="The C. elegans sequencing consortium"/>
            <person name="Sulson J.E."/>
            <person name="Waterston R."/>
        </authorList>
    </citation>
    <scope>NUCLEOTIDE SEQUENCE [LARGE SCALE GENOMIC DNA]</scope>
    <source>
        <strain evidence="1 2">Bristol N2</strain>
    </source>
</reference>
<evidence type="ECO:0000313" key="3">
    <source>
        <dbReference type="WormBase" id="T24H10.5"/>
    </source>
</evidence>
<dbReference type="PaxDb" id="6239-T24H10.5"/>
<accession>Q22755</accession>
<evidence type="ECO:0000313" key="1">
    <source>
        <dbReference type="EMBL" id="CAA90947.2"/>
    </source>
</evidence>
<dbReference type="AGR" id="WB:WBGene00012003"/>
<dbReference type="Bgee" id="WBGene00012003">
    <property type="expression patterns" value="Expressed in adult organism and 1 other cell type or tissue"/>
</dbReference>
<dbReference type="RefSeq" id="NP_001317726.1">
    <property type="nucleotide sequence ID" value="NM_001330957.1"/>
</dbReference>
<dbReference type="UCSC" id="T24H10.5">
    <property type="organism name" value="c. elegans"/>
</dbReference>
<dbReference type="PIR" id="T25254">
    <property type="entry name" value="T25254"/>
</dbReference>
<dbReference type="AlphaFoldDB" id="Q22755"/>
<dbReference type="InParanoid" id="Q22755"/>
<name>Q22755_CAEEL</name>
<proteinExistence type="predicted"/>
<protein>
    <submittedName>
        <fullName evidence="1">Uncharacterized protein</fullName>
    </submittedName>
</protein>
<dbReference type="HOGENOM" id="CLU_652541_0_0_1"/>
<organism evidence="1 2">
    <name type="scientific">Caenorhabditis elegans</name>
    <dbReference type="NCBI Taxonomy" id="6239"/>
    <lineage>
        <taxon>Eukaryota</taxon>
        <taxon>Metazoa</taxon>
        <taxon>Ecdysozoa</taxon>
        <taxon>Nematoda</taxon>
        <taxon>Chromadorea</taxon>
        <taxon>Rhabditida</taxon>
        <taxon>Rhabditina</taxon>
        <taxon>Rhabditomorpha</taxon>
        <taxon>Rhabditoidea</taxon>
        <taxon>Rhabditidae</taxon>
        <taxon>Peloderinae</taxon>
        <taxon>Caenorhabditis</taxon>
    </lineage>
</organism>
<dbReference type="KEGG" id="cel:CELE_T24H10.5"/>